<comment type="caution">
    <text evidence="2">The sequence shown here is derived from an EMBL/GenBank/DDBJ whole genome shotgun (WGS) entry which is preliminary data.</text>
</comment>
<dbReference type="PROSITE" id="PS50404">
    <property type="entry name" value="GST_NTER"/>
    <property type="match status" value="1"/>
</dbReference>
<accession>A0AAF1KUB5</accession>
<dbReference type="Gene3D" id="1.20.1050.10">
    <property type="match status" value="1"/>
</dbReference>
<dbReference type="InterPro" id="IPR040079">
    <property type="entry name" value="Glutathione_S-Trfase"/>
</dbReference>
<dbReference type="SUPFAM" id="SSF47616">
    <property type="entry name" value="GST C-terminal domain-like"/>
    <property type="match status" value="1"/>
</dbReference>
<dbReference type="PANTHER" id="PTHR44051">
    <property type="entry name" value="GLUTATHIONE S-TRANSFERASE-RELATED"/>
    <property type="match status" value="1"/>
</dbReference>
<sequence>MARFLLHHAAKTRSFRILWLLEELGAEYEIIPHELQQGTHKSPDFLAINPGGKLPVLEDRGPDGHWTGIAICESAAICAYLGDAVPSALTPAIGTPERAAYATFIAYAAAAMEPALMDMAFPRAEPPRPGMAGWPDFATTVARVEAQVAASGGPFLLGSAFTIPDLMVGGLLQWVVGWGMLKPSPATIAYLAALDARPALARARAIDAPASA</sequence>
<dbReference type="EMBL" id="JAAEDH010000013">
    <property type="protein sequence ID" value="MBR0655887.1"/>
    <property type="molecule type" value="Genomic_DNA"/>
</dbReference>
<dbReference type="InterPro" id="IPR036249">
    <property type="entry name" value="Thioredoxin-like_sf"/>
</dbReference>
<proteinExistence type="predicted"/>
<evidence type="ECO:0000313" key="2">
    <source>
        <dbReference type="EMBL" id="MBR0655887.1"/>
    </source>
</evidence>
<dbReference type="Gene3D" id="3.40.30.10">
    <property type="entry name" value="Glutaredoxin"/>
    <property type="match status" value="1"/>
</dbReference>
<dbReference type="Pfam" id="PF02798">
    <property type="entry name" value="GST_N"/>
    <property type="match status" value="1"/>
</dbReference>
<dbReference type="CDD" id="cd03046">
    <property type="entry name" value="GST_N_GTT1_like"/>
    <property type="match status" value="1"/>
</dbReference>
<dbReference type="InterPro" id="IPR004045">
    <property type="entry name" value="Glutathione_S-Trfase_N"/>
</dbReference>
<feature type="domain" description="GST N-terminal" evidence="1">
    <location>
        <begin position="1"/>
        <end position="89"/>
    </location>
</feature>
<evidence type="ECO:0000259" key="1">
    <source>
        <dbReference type="PROSITE" id="PS50404"/>
    </source>
</evidence>
<dbReference type="SFLD" id="SFLDG01150">
    <property type="entry name" value="Main.1:_Beta-like"/>
    <property type="match status" value="1"/>
</dbReference>
<evidence type="ECO:0000313" key="3">
    <source>
        <dbReference type="Proteomes" id="UP001196068"/>
    </source>
</evidence>
<reference evidence="2" key="1">
    <citation type="submission" date="2020-01" db="EMBL/GenBank/DDBJ databases">
        <authorList>
            <person name="Rat A."/>
        </authorList>
    </citation>
    <scope>NUCLEOTIDE SEQUENCE</scope>
    <source>
        <strain evidence="2">LMG 28251</strain>
    </source>
</reference>
<dbReference type="RefSeq" id="WP_211874729.1">
    <property type="nucleotide sequence ID" value="NZ_JAAEDH010000013.1"/>
</dbReference>
<gene>
    <name evidence="2" type="ORF">GXW79_12465</name>
</gene>
<name>A0AAF1KUB5_9PROT</name>
<protein>
    <submittedName>
        <fullName evidence="2">Glutathione S-transferase</fullName>
    </submittedName>
</protein>
<keyword evidence="3" id="KW-1185">Reference proteome</keyword>
<dbReference type="AlphaFoldDB" id="A0AAF1KUB5"/>
<dbReference type="SFLD" id="SFLDS00019">
    <property type="entry name" value="Glutathione_Transferase_(cytos"/>
    <property type="match status" value="1"/>
</dbReference>
<reference evidence="2" key="2">
    <citation type="journal article" date="2021" name="Syst. Appl. Microbiol.">
        <title>Roseomonas hellenica sp. nov., isolated from roots of wild-growing Alkanna tinctoria.</title>
        <authorList>
            <person name="Rat A."/>
            <person name="Naranjo H.D."/>
            <person name="Lebbe L."/>
            <person name="Cnockaert M."/>
            <person name="Krigas N."/>
            <person name="Grigoriadou K."/>
            <person name="Maloupa E."/>
            <person name="Willems A."/>
        </authorList>
    </citation>
    <scope>NUCLEOTIDE SEQUENCE</scope>
    <source>
        <strain evidence="2">LMG 28251</strain>
    </source>
</reference>
<dbReference type="SFLD" id="SFLDG00358">
    <property type="entry name" value="Main_(cytGST)"/>
    <property type="match status" value="1"/>
</dbReference>
<dbReference type="Proteomes" id="UP001196068">
    <property type="component" value="Unassembled WGS sequence"/>
</dbReference>
<dbReference type="PANTHER" id="PTHR44051:SF21">
    <property type="entry name" value="GLUTATHIONE S-TRANSFERASE FAMILY PROTEIN"/>
    <property type="match status" value="1"/>
</dbReference>
<dbReference type="InterPro" id="IPR036282">
    <property type="entry name" value="Glutathione-S-Trfase_C_sf"/>
</dbReference>
<dbReference type="SUPFAM" id="SSF52833">
    <property type="entry name" value="Thioredoxin-like"/>
    <property type="match status" value="1"/>
</dbReference>
<organism evidence="2 3">
    <name type="scientific">Plastoroseomonas arctica</name>
    <dbReference type="NCBI Taxonomy" id="1509237"/>
    <lineage>
        <taxon>Bacteria</taxon>
        <taxon>Pseudomonadati</taxon>
        <taxon>Pseudomonadota</taxon>
        <taxon>Alphaproteobacteria</taxon>
        <taxon>Acetobacterales</taxon>
        <taxon>Acetobacteraceae</taxon>
        <taxon>Plastoroseomonas</taxon>
    </lineage>
</organism>